<organism evidence="2 3">
    <name type="scientific">Paramagnetospirillum magneticum (strain ATCC 700264 / AMB-1)</name>
    <name type="common">Magnetospirillum magneticum</name>
    <dbReference type="NCBI Taxonomy" id="342108"/>
    <lineage>
        <taxon>Bacteria</taxon>
        <taxon>Pseudomonadati</taxon>
        <taxon>Pseudomonadota</taxon>
        <taxon>Alphaproteobacteria</taxon>
        <taxon>Rhodospirillales</taxon>
        <taxon>Magnetospirillaceae</taxon>
        <taxon>Paramagnetospirillum</taxon>
    </lineage>
</organism>
<dbReference type="InterPro" id="IPR036291">
    <property type="entry name" value="NAD(P)-bd_dom_sf"/>
</dbReference>
<dbReference type="PANTHER" id="PTHR12126">
    <property type="entry name" value="NADH-UBIQUINONE OXIDOREDUCTASE 39 KDA SUBUNIT-RELATED"/>
    <property type="match status" value="1"/>
</dbReference>
<dbReference type="EMBL" id="AP007255">
    <property type="protein sequence ID" value="BAE52735.1"/>
    <property type="molecule type" value="Genomic_DNA"/>
</dbReference>
<accession>Q2W090</accession>
<sequence length="339" mass="35612">MEGCMARRVVTVFGGSGFIGRNVVKRLAAQGWVVRAAVRDPIAAEFLKPMGDVGQVTPLRADITDPKAVAMAVAGVDAVVNAVGILYESGRATFDAIHVKGAANVAAAAKAAGVARLVHVSALGADKNSEAAYARSKAAGEEAVLAAFPGASVVRPSVVFGPDDDFFNRFGKLAMVSPVLPVFTGDGFKPVCGETGCSIDLFGSGGPIFQPVSVSDVAQAVVQILDDTRHAGKTFELGGPRRYSMKEIMELVMSSTGRQRLLVPLPFGLGMLQATFLQMLPKPMLTKDQVRMMKVDNVVRGGKPGLTELGITPTSAEAILPLYMKRYGKQLPPGRENAA</sequence>
<gene>
    <name evidence="2" type="ordered locus">amb3931</name>
</gene>
<protein>
    <submittedName>
        <fullName evidence="2">NADH-ubiquinone oxidoreductase 40 kDa subunit</fullName>
    </submittedName>
</protein>
<proteinExistence type="predicted"/>
<dbReference type="KEGG" id="mag:amb3931"/>
<evidence type="ECO:0000259" key="1">
    <source>
        <dbReference type="Pfam" id="PF01370"/>
    </source>
</evidence>
<dbReference type="GO" id="GO:0044877">
    <property type="term" value="F:protein-containing complex binding"/>
    <property type="evidence" value="ECO:0007669"/>
    <property type="project" value="TreeGrafter"/>
</dbReference>
<dbReference type="SUPFAM" id="SSF51735">
    <property type="entry name" value="NAD(P)-binding Rossmann-fold domains"/>
    <property type="match status" value="1"/>
</dbReference>
<evidence type="ECO:0000313" key="3">
    <source>
        <dbReference type="Proteomes" id="UP000007058"/>
    </source>
</evidence>
<dbReference type="STRING" id="342108.amb3931"/>
<dbReference type="HOGENOM" id="CLU_007383_6_5_5"/>
<dbReference type="InterPro" id="IPR001509">
    <property type="entry name" value="Epimerase_deHydtase"/>
</dbReference>
<reference evidence="2 3" key="1">
    <citation type="journal article" date="2005" name="DNA Res.">
        <title>Complete genome sequence of the facultative anaerobic magnetotactic bacterium Magnetospirillum sp. strain AMB-1.</title>
        <authorList>
            <person name="Matsunaga T."/>
            <person name="Okamura Y."/>
            <person name="Fukuda Y."/>
            <person name="Wahyudi A.T."/>
            <person name="Murase Y."/>
            <person name="Takeyama H."/>
        </authorList>
    </citation>
    <scope>NUCLEOTIDE SEQUENCE [LARGE SCALE GENOMIC DNA]</scope>
    <source>
        <strain evidence="3">ATCC 700264 / AMB-1</strain>
    </source>
</reference>
<dbReference type="InterPro" id="IPR051207">
    <property type="entry name" value="ComplexI_NDUFA9_subunit"/>
</dbReference>
<name>Q2W090_PARM1</name>
<keyword evidence="3" id="KW-1185">Reference proteome</keyword>
<dbReference type="CDD" id="cd05271">
    <property type="entry name" value="NDUFA9_like_SDR_a"/>
    <property type="match status" value="1"/>
</dbReference>
<dbReference type="Gene3D" id="3.40.50.720">
    <property type="entry name" value="NAD(P)-binding Rossmann-like Domain"/>
    <property type="match status" value="1"/>
</dbReference>
<dbReference type="Proteomes" id="UP000007058">
    <property type="component" value="Chromosome"/>
</dbReference>
<dbReference type="Pfam" id="PF01370">
    <property type="entry name" value="Epimerase"/>
    <property type="match status" value="1"/>
</dbReference>
<evidence type="ECO:0000313" key="2">
    <source>
        <dbReference type="EMBL" id="BAE52735.1"/>
    </source>
</evidence>
<feature type="domain" description="NAD-dependent epimerase/dehydratase" evidence="1">
    <location>
        <begin position="10"/>
        <end position="238"/>
    </location>
</feature>
<dbReference type="AlphaFoldDB" id="Q2W090"/>
<dbReference type="PANTHER" id="PTHR12126:SF11">
    <property type="entry name" value="NADH DEHYDROGENASE [UBIQUINONE] 1 ALPHA SUBCOMPLEX SUBUNIT 9, MITOCHONDRIAL"/>
    <property type="match status" value="1"/>
</dbReference>